<dbReference type="Proteomes" id="UP000830401">
    <property type="component" value="Chromosome"/>
</dbReference>
<dbReference type="InterPro" id="IPR018060">
    <property type="entry name" value="HTH_AraC"/>
</dbReference>
<sequence>MPLEVRHHGDQRLIHGNDYVASDFQVSDLVEQARELDLPVGKGYLAHWYFDGIRMAYARWHYHEPFTAEWRADLDVVHLHFNLRGRVIIENRRANTLVQLESYQHNLSYAHGFEGTMRHEELESETFILQFTKPAFLALAQHANEPLRRFCAAVLEGQQLVLNPQGLHLNLPLHTAIREVLSCRFVGPLKKLFLYSKALEILVLQADAFEQAQASRRHARTDHDQERLLFARDYLVQHLALPPSLPELARLAGLNEFKLKKGFKELFGQTVFGYLSDYRLADAKAQLQERQKTASELAFELGYSSVQHFSAAFKKKFGISPTALRGR</sequence>
<dbReference type="PANTHER" id="PTHR47893:SF1">
    <property type="entry name" value="REGULATORY PROTEIN PCHR"/>
    <property type="match status" value="1"/>
</dbReference>
<evidence type="ECO:0000256" key="1">
    <source>
        <dbReference type="ARBA" id="ARBA00023015"/>
    </source>
</evidence>
<dbReference type="InterPro" id="IPR053142">
    <property type="entry name" value="PchR_regulatory_protein"/>
</dbReference>
<evidence type="ECO:0000256" key="3">
    <source>
        <dbReference type="ARBA" id="ARBA00023163"/>
    </source>
</evidence>
<dbReference type="EMBL" id="CP095061">
    <property type="protein sequence ID" value="UOQ64250.1"/>
    <property type="molecule type" value="Genomic_DNA"/>
</dbReference>
<dbReference type="SUPFAM" id="SSF46689">
    <property type="entry name" value="Homeodomain-like"/>
    <property type="match status" value="2"/>
</dbReference>
<gene>
    <name evidence="5" type="ORF">MUN86_11620</name>
</gene>
<dbReference type="PRINTS" id="PR00032">
    <property type="entry name" value="HTHARAC"/>
</dbReference>
<reference evidence="5" key="1">
    <citation type="submission" date="2022-04" db="EMBL/GenBank/DDBJ databases">
        <title>Hymenobacter sp. isolated from the air.</title>
        <authorList>
            <person name="Won M."/>
            <person name="Lee C.-M."/>
            <person name="Woen H.-Y."/>
            <person name="Kwon S.-W."/>
        </authorList>
    </citation>
    <scope>NUCLEOTIDE SEQUENCE</scope>
    <source>
        <strain evidence="5">5420S-77</strain>
    </source>
</reference>
<dbReference type="RefSeq" id="WP_245117889.1">
    <property type="nucleotide sequence ID" value="NZ_CP095061.1"/>
</dbReference>
<organism evidence="5 6">
    <name type="scientific">Hymenobacter volaticus</name>
    <dbReference type="NCBI Taxonomy" id="2932254"/>
    <lineage>
        <taxon>Bacteria</taxon>
        <taxon>Pseudomonadati</taxon>
        <taxon>Bacteroidota</taxon>
        <taxon>Cytophagia</taxon>
        <taxon>Cytophagales</taxon>
        <taxon>Hymenobacteraceae</taxon>
        <taxon>Hymenobacter</taxon>
    </lineage>
</organism>
<dbReference type="Gene3D" id="1.10.10.60">
    <property type="entry name" value="Homeodomain-like"/>
    <property type="match status" value="1"/>
</dbReference>
<evidence type="ECO:0000313" key="5">
    <source>
        <dbReference type="EMBL" id="UOQ64250.1"/>
    </source>
</evidence>
<protein>
    <submittedName>
        <fullName evidence="5">AraC family transcriptional regulator</fullName>
    </submittedName>
</protein>
<dbReference type="PROSITE" id="PS01124">
    <property type="entry name" value="HTH_ARAC_FAMILY_2"/>
    <property type="match status" value="1"/>
</dbReference>
<proteinExistence type="predicted"/>
<feature type="domain" description="HTH araC/xylS-type" evidence="4">
    <location>
        <begin position="229"/>
        <end position="327"/>
    </location>
</feature>
<dbReference type="PANTHER" id="PTHR47893">
    <property type="entry name" value="REGULATORY PROTEIN PCHR"/>
    <property type="match status" value="1"/>
</dbReference>
<keyword evidence="1" id="KW-0805">Transcription regulation</keyword>
<evidence type="ECO:0000313" key="6">
    <source>
        <dbReference type="Proteomes" id="UP000830401"/>
    </source>
</evidence>
<name>A0ABY4G0C7_9BACT</name>
<keyword evidence="6" id="KW-1185">Reference proteome</keyword>
<dbReference type="SMART" id="SM00342">
    <property type="entry name" value="HTH_ARAC"/>
    <property type="match status" value="1"/>
</dbReference>
<accession>A0ABY4G0C7</accession>
<dbReference type="InterPro" id="IPR009057">
    <property type="entry name" value="Homeodomain-like_sf"/>
</dbReference>
<keyword evidence="2" id="KW-0238">DNA-binding</keyword>
<dbReference type="Pfam" id="PF12833">
    <property type="entry name" value="HTH_18"/>
    <property type="match status" value="1"/>
</dbReference>
<evidence type="ECO:0000256" key="2">
    <source>
        <dbReference type="ARBA" id="ARBA00023125"/>
    </source>
</evidence>
<evidence type="ECO:0000259" key="4">
    <source>
        <dbReference type="PROSITE" id="PS01124"/>
    </source>
</evidence>
<keyword evidence="3" id="KW-0804">Transcription</keyword>
<dbReference type="InterPro" id="IPR020449">
    <property type="entry name" value="Tscrpt_reg_AraC-type_HTH"/>
</dbReference>